<evidence type="ECO:0000313" key="6">
    <source>
        <dbReference type="Proteomes" id="UP001474120"/>
    </source>
</evidence>
<sequence length="352" mass="39079">MISELNNKAKQLLIDLINTPSFSGEEDGTADLIEVFLRNEGIVYQRNQHNLWAVNEDFDKAKPSILLNSHHDTVKPNKGYTRDPNQAVIEEGKIYGLGSNDAGGCLVSLMATFIYFYKKKNLKYNLILLASAEEENSGDHGIRSMVPILPEIDFAIIGEPTLMHLAVAEKGLLVLDAYAHGTAGHAAHVRGDNAIYKAMDAIKWFESFKFPKVSETLHDTKMTVTQINAGNQHNVVPSTCHFVVDIRVNDLYSNEEVLAIVKNNVEIEVKERSLNLNSSSIPKNHEIVLAGISLGREVYGSPTLSDQANLSCPSLKLGPGDSLRSHTADEFIYEKEVFEGIELYIQMLKKIL</sequence>
<keyword evidence="6" id="KW-1185">Reference proteome</keyword>
<keyword evidence="2" id="KW-0378">Hydrolase</keyword>
<dbReference type="CDD" id="cd05651">
    <property type="entry name" value="M20_ArgE_DapE-like"/>
    <property type="match status" value="1"/>
</dbReference>
<evidence type="ECO:0000313" key="5">
    <source>
        <dbReference type="EMBL" id="MEL4456171.1"/>
    </source>
</evidence>
<dbReference type="Gene3D" id="3.30.70.360">
    <property type="match status" value="1"/>
</dbReference>
<dbReference type="InterPro" id="IPR011650">
    <property type="entry name" value="Peptidase_M20_dimer"/>
</dbReference>
<proteinExistence type="predicted"/>
<keyword evidence="3" id="KW-0170">Cobalt</keyword>
<dbReference type="Pfam" id="PF01546">
    <property type="entry name" value="Peptidase_M20"/>
    <property type="match status" value="1"/>
</dbReference>
<dbReference type="RefSeq" id="WP_342160230.1">
    <property type="nucleotide sequence ID" value="NZ_JBCDNA010000002.1"/>
</dbReference>
<dbReference type="InterPro" id="IPR050072">
    <property type="entry name" value="Peptidase_M20A"/>
</dbReference>
<dbReference type="SUPFAM" id="SSF53187">
    <property type="entry name" value="Zn-dependent exopeptidases"/>
    <property type="match status" value="1"/>
</dbReference>
<comment type="caution">
    <text evidence="5">The sequence shown here is derived from an EMBL/GenBank/DDBJ whole genome shotgun (WGS) entry which is preliminary data.</text>
</comment>
<evidence type="ECO:0000256" key="1">
    <source>
        <dbReference type="ARBA" id="ARBA00022723"/>
    </source>
</evidence>
<gene>
    <name evidence="5" type="ORF">AABB81_09715</name>
</gene>
<organism evidence="5 6">
    <name type="scientific">Lutimonas vermicola</name>
    <dbReference type="NCBI Taxonomy" id="414288"/>
    <lineage>
        <taxon>Bacteria</taxon>
        <taxon>Pseudomonadati</taxon>
        <taxon>Bacteroidota</taxon>
        <taxon>Flavobacteriia</taxon>
        <taxon>Flavobacteriales</taxon>
        <taxon>Flavobacteriaceae</taxon>
        <taxon>Lutimonas</taxon>
    </lineage>
</organism>
<dbReference type="PANTHER" id="PTHR43808:SF31">
    <property type="entry name" value="N-ACETYL-L-CITRULLINE DEACETYLASE"/>
    <property type="match status" value="1"/>
</dbReference>
<reference evidence="5 6" key="1">
    <citation type="submission" date="2024-04" db="EMBL/GenBank/DDBJ databases">
        <title>whole genome sequencing of Lutimonas vermicola strain IMCC1616.</title>
        <authorList>
            <person name="Bae S.S."/>
        </authorList>
    </citation>
    <scope>NUCLEOTIDE SEQUENCE [LARGE SCALE GENOMIC DNA]</scope>
    <source>
        <strain evidence="5 6">IMCC1616</strain>
    </source>
</reference>
<dbReference type="PANTHER" id="PTHR43808">
    <property type="entry name" value="ACETYLORNITHINE DEACETYLASE"/>
    <property type="match status" value="1"/>
</dbReference>
<dbReference type="Gene3D" id="3.40.630.10">
    <property type="entry name" value="Zn peptidases"/>
    <property type="match status" value="1"/>
</dbReference>
<dbReference type="InterPro" id="IPR002933">
    <property type="entry name" value="Peptidase_M20"/>
</dbReference>
<dbReference type="Proteomes" id="UP001474120">
    <property type="component" value="Unassembled WGS sequence"/>
</dbReference>
<accession>A0ABU9L153</accession>
<dbReference type="SUPFAM" id="SSF55031">
    <property type="entry name" value="Bacterial exopeptidase dimerisation domain"/>
    <property type="match status" value="1"/>
</dbReference>
<evidence type="ECO:0000256" key="2">
    <source>
        <dbReference type="ARBA" id="ARBA00022801"/>
    </source>
</evidence>
<name>A0ABU9L153_9FLAO</name>
<dbReference type="InterPro" id="IPR036264">
    <property type="entry name" value="Bact_exopeptidase_dim_dom"/>
</dbReference>
<feature type="domain" description="Peptidase M20 dimerisation" evidence="4">
    <location>
        <begin position="168"/>
        <end position="268"/>
    </location>
</feature>
<dbReference type="EMBL" id="JBCDNA010000002">
    <property type="protein sequence ID" value="MEL4456171.1"/>
    <property type="molecule type" value="Genomic_DNA"/>
</dbReference>
<keyword evidence="1" id="KW-0479">Metal-binding</keyword>
<evidence type="ECO:0000259" key="4">
    <source>
        <dbReference type="Pfam" id="PF07687"/>
    </source>
</evidence>
<dbReference type="Pfam" id="PF07687">
    <property type="entry name" value="M20_dimer"/>
    <property type="match status" value="1"/>
</dbReference>
<protein>
    <submittedName>
        <fullName evidence="5">M20 family metallo-hydrolase</fullName>
    </submittedName>
</protein>
<evidence type="ECO:0000256" key="3">
    <source>
        <dbReference type="ARBA" id="ARBA00023285"/>
    </source>
</evidence>